<protein>
    <submittedName>
        <fullName evidence="1">Peptidase C15</fullName>
    </submittedName>
</protein>
<proteinExistence type="predicted"/>
<name>A0AAW9QZ45_9CHRO</name>
<dbReference type="InterPro" id="IPR036440">
    <property type="entry name" value="Peptidase_C15-like_sf"/>
</dbReference>
<dbReference type="EMBL" id="JBAFSM010000037">
    <property type="protein sequence ID" value="MEG3438936.1"/>
    <property type="molecule type" value="Genomic_DNA"/>
</dbReference>
<reference evidence="1 2" key="1">
    <citation type="submission" date="2024-01" db="EMBL/GenBank/DDBJ databases">
        <title>Genomic insights into the taxonomy and metabolism of the cyanobacterium Pannus brasiliensis CCIBt3594.</title>
        <authorList>
            <person name="Machado M."/>
            <person name="Botero N.B."/>
            <person name="Andreote A.P.D."/>
            <person name="Feitosa A.M.T."/>
            <person name="Popin R."/>
            <person name="Sivonen K."/>
            <person name="Fiore M.F."/>
        </authorList>
    </citation>
    <scope>NUCLEOTIDE SEQUENCE [LARGE SCALE GENOMIC DNA]</scope>
    <source>
        <strain evidence="1 2">CCIBt3594</strain>
    </source>
</reference>
<gene>
    <name evidence="1" type="ORF">V0288_17550</name>
</gene>
<comment type="caution">
    <text evidence="1">The sequence shown here is derived from an EMBL/GenBank/DDBJ whole genome shotgun (WGS) entry which is preliminary data.</text>
</comment>
<dbReference type="Gene3D" id="3.40.630.20">
    <property type="entry name" value="Peptidase C15, pyroglutamyl peptidase I-like"/>
    <property type="match status" value="2"/>
</dbReference>
<evidence type="ECO:0000313" key="1">
    <source>
        <dbReference type="EMBL" id="MEG3438936.1"/>
    </source>
</evidence>
<dbReference type="Proteomes" id="UP001328733">
    <property type="component" value="Unassembled WGS sequence"/>
</dbReference>
<accession>A0AAW9QZ45</accession>
<dbReference type="SUPFAM" id="SSF53182">
    <property type="entry name" value="Pyrrolidone carboxyl peptidase (pyroglutamate aminopeptidase)"/>
    <property type="match status" value="1"/>
</dbReference>
<sequence>MNSRVLLTSFDTWLPHHSSNASDDLLAYWQGRSSESLFYLRRLPVDIARSSERVLKAIDRLTIDFVLCCGMAEDRYRLSLESNARGDLDRLHPPIALENLIAKLEYTSISHDAGRFVCEGLYYQTLKHHRRALFLHVPLLRDNNFPAIDRDFSRIVEVIKNADGENRTRKA</sequence>
<organism evidence="1 2">
    <name type="scientific">Pannus brasiliensis CCIBt3594</name>
    <dbReference type="NCBI Taxonomy" id="1427578"/>
    <lineage>
        <taxon>Bacteria</taxon>
        <taxon>Bacillati</taxon>
        <taxon>Cyanobacteriota</taxon>
        <taxon>Cyanophyceae</taxon>
        <taxon>Oscillatoriophycideae</taxon>
        <taxon>Chroococcales</taxon>
        <taxon>Microcystaceae</taxon>
        <taxon>Pannus</taxon>
    </lineage>
</organism>
<dbReference type="RefSeq" id="WP_332866422.1">
    <property type="nucleotide sequence ID" value="NZ_JBAFSM010000037.1"/>
</dbReference>
<evidence type="ECO:0000313" key="2">
    <source>
        <dbReference type="Proteomes" id="UP001328733"/>
    </source>
</evidence>
<dbReference type="AlphaFoldDB" id="A0AAW9QZ45"/>
<keyword evidence="2" id="KW-1185">Reference proteome</keyword>